<dbReference type="Proteomes" id="UP000663881">
    <property type="component" value="Unassembled WGS sequence"/>
</dbReference>
<evidence type="ECO:0000256" key="1">
    <source>
        <dbReference type="SAM" id="Phobius"/>
    </source>
</evidence>
<gene>
    <name evidence="2" type="ORF">OKA104_LOCUS41800</name>
</gene>
<dbReference type="EMBL" id="CAJOAY010010114">
    <property type="protein sequence ID" value="CAF4216370.1"/>
    <property type="molecule type" value="Genomic_DNA"/>
</dbReference>
<proteinExistence type="predicted"/>
<sequence>TAVDTTTTSTVSESTASLEFVTLLNSEILTESVNTVDSSILAAIGTASVTPASISSLENTVASDNSIATDATDIVDQFSVTVTNSTFNSTTTSTTLESTTISDITIMSESVVTETLTSSEDSTNTLPDQILFKFVTDLDITATWNSETNSDINTITTPEVTSKLDSTTTTTSEISVILNYSTDKEETSTTTNLITVTDMEGTTVYDLSKTTKIRPLGDVLHIFILLILSKLLKTFALFITYDLLKSFHVILILFLITFIASIFLLFIQKPFSSFRLNKIIIFRLIKYTICLTIIRLLWLFGLTLCGPLRTILLFEHSDIVILACFHVLFSSSSNLGQQQQEKTSRIRGVVFFILAILGIFAFDNDDARQRILDHPEGHTRHRLIAHMFYRLTSLIGVADHKGGVILLL</sequence>
<reference evidence="2" key="1">
    <citation type="submission" date="2021-02" db="EMBL/GenBank/DDBJ databases">
        <authorList>
            <person name="Nowell W R."/>
        </authorList>
    </citation>
    <scope>NUCLEOTIDE SEQUENCE</scope>
</reference>
<feature type="non-terminal residue" evidence="2">
    <location>
        <position position="1"/>
    </location>
</feature>
<organism evidence="2 3">
    <name type="scientific">Adineta steineri</name>
    <dbReference type="NCBI Taxonomy" id="433720"/>
    <lineage>
        <taxon>Eukaryota</taxon>
        <taxon>Metazoa</taxon>
        <taxon>Spiralia</taxon>
        <taxon>Gnathifera</taxon>
        <taxon>Rotifera</taxon>
        <taxon>Eurotatoria</taxon>
        <taxon>Bdelloidea</taxon>
        <taxon>Adinetida</taxon>
        <taxon>Adinetidae</taxon>
        <taxon>Adineta</taxon>
    </lineage>
</organism>
<evidence type="ECO:0000313" key="3">
    <source>
        <dbReference type="Proteomes" id="UP000663881"/>
    </source>
</evidence>
<feature type="transmembrane region" description="Helical" evidence="1">
    <location>
        <begin position="279"/>
        <end position="300"/>
    </location>
</feature>
<keyword evidence="1" id="KW-1133">Transmembrane helix</keyword>
<keyword evidence="1" id="KW-0472">Membrane</keyword>
<evidence type="ECO:0000313" key="2">
    <source>
        <dbReference type="EMBL" id="CAF4216370.1"/>
    </source>
</evidence>
<feature type="transmembrane region" description="Helical" evidence="1">
    <location>
        <begin position="344"/>
        <end position="362"/>
    </location>
</feature>
<feature type="transmembrane region" description="Helical" evidence="1">
    <location>
        <begin position="219"/>
        <end position="241"/>
    </location>
</feature>
<comment type="caution">
    <text evidence="2">The sequence shown here is derived from an EMBL/GenBank/DDBJ whole genome shotgun (WGS) entry which is preliminary data.</text>
</comment>
<protein>
    <submittedName>
        <fullName evidence="2">Uncharacterized protein</fullName>
    </submittedName>
</protein>
<keyword evidence="1" id="KW-0812">Transmembrane</keyword>
<feature type="non-terminal residue" evidence="2">
    <location>
        <position position="408"/>
    </location>
</feature>
<feature type="transmembrane region" description="Helical" evidence="1">
    <location>
        <begin position="312"/>
        <end position="332"/>
    </location>
</feature>
<accession>A0A820CI79</accession>
<name>A0A820CI79_9BILA</name>
<dbReference type="AlphaFoldDB" id="A0A820CI79"/>
<feature type="transmembrane region" description="Helical" evidence="1">
    <location>
        <begin position="247"/>
        <end position="267"/>
    </location>
</feature>